<dbReference type="RefSeq" id="WP_073226241.1">
    <property type="nucleotide sequence ID" value="NZ_FQUQ01000001.1"/>
</dbReference>
<keyword evidence="4" id="KW-1185">Reference proteome</keyword>
<dbReference type="InterPro" id="IPR039514">
    <property type="entry name" value="6GAL-like"/>
</dbReference>
<dbReference type="PANTHER" id="PTHR42767:SF1">
    <property type="entry name" value="ENDO-BETA-1,6-GALACTANASE-LIKE DOMAIN-CONTAINING PROTEIN"/>
    <property type="match status" value="1"/>
</dbReference>
<evidence type="ECO:0000256" key="1">
    <source>
        <dbReference type="SAM" id="SignalP"/>
    </source>
</evidence>
<keyword evidence="3" id="KW-0378">Hydrolase</keyword>
<dbReference type="InterPro" id="IPR013780">
    <property type="entry name" value="Glyco_hydro_b"/>
</dbReference>
<evidence type="ECO:0000259" key="2">
    <source>
        <dbReference type="Pfam" id="PF14587"/>
    </source>
</evidence>
<feature type="chain" id="PRO_5013087078" evidence="1">
    <location>
        <begin position="26"/>
        <end position="509"/>
    </location>
</feature>
<sequence>MFKNKNLALARLTFAVLLLPALSKSQDVLPIKIRIDAAHPLQTIEGFGASDAWTCQYAGLWPEEKKKKMADLLFSNDFDAKGNPVGIGLNLWRFSIGAGSAEQGAESGIRDKSRRQASFLKLNGSYDEQAMPGQMWFMNAAKARGVKKFLGFVNSPHVNFSLNGKAFSSDGKTNLDFSKKNAFAQDLLKTIQIIKKQTGITLDYLSPVNEPQWKWDEGKQEGCPYTNAEIAELVRTLSPVLKNGGLNTKIQIADAGQLDYLTDHKDTPKSQQISYFFDAKSPGYLAELPNLDRSISGHSYFTTSPEDRSIQIRTKVANEVEKAGNLRFWMSEYCVLGDGLLKGEGRDTGMTTALFIAKLMHHDFSYANATSWQWWLAVSAGDYKDGLVYLDRDKNHDKNDGTVVESKMLWAMGNYSRFIPEGSRRLPVKIENIDQVYASSYSHAGKIITVIVNTRKEALSLEIDGISKKQRKIKTYTTSSGQSLRSATVNSNSIKILPKSITTLLSDEH</sequence>
<dbReference type="OrthoDB" id="9806701at2"/>
<dbReference type="InterPro" id="IPR017853">
    <property type="entry name" value="GH"/>
</dbReference>
<dbReference type="Pfam" id="PF14587">
    <property type="entry name" value="Glyco_hydr_30_2"/>
    <property type="match status" value="1"/>
</dbReference>
<dbReference type="Gene3D" id="2.60.40.1180">
    <property type="entry name" value="Golgi alpha-mannosidase II"/>
    <property type="match status" value="1"/>
</dbReference>
<dbReference type="SUPFAM" id="SSF51445">
    <property type="entry name" value="(Trans)glycosidases"/>
    <property type="match status" value="1"/>
</dbReference>
<evidence type="ECO:0000313" key="4">
    <source>
        <dbReference type="Proteomes" id="UP000184287"/>
    </source>
</evidence>
<dbReference type="Gene3D" id="3.20.20.80">
    <property type="entry name" value="Glycosidases"/>
    <property type="match status" value="1"/>
</dbReference>
<protein>
    <submittedName>
        <fullName evidence="3">O-Glycosyl hydrolase</fullName>
    </submittedName>
</protein>
<dbReference type="AlphaFoldDB" id="A0A1M4THE6"/>
<dbReference type="Proteomes" id="UP000184287">
    <property type="component" value="Unassembled WGS sequence"/>
</dbReference>
<keyword evidence="1" id="KW-0732">Signal</keyword>
<organism evidence="3 4">
    <name type="scientific">Pedobacter caeni</name>
    <dbReference type="NCBI Taxonomy" id="288992"/>
    <lineage>
        <taxon>Bacteria</taxon>
        <taxon>Pseudomonadati</taxon>
        <taxon>Bacteroidota</taxon>
        <taxon>Sphingobacteriia</taxon>
        <taxon>Sphingobacteriales</taxon>
        <taxon>Sphingobacteriaceae</taxon>
        <taxon>Pedobacter</taxon>
    </lineage>
</organism>
<name>A0A1M4THE6_9SPHI</name>
<proteinExistence type="predicted"/>
<dbReference type="GO" id="GO:0004553">
    <property type="term" value="F:hydrolase activity, hydrolyzing O-glycosyl compounds"/>
    <property type="evidence" value="ECO:0007669"/>
    <property type="project" value="InterPro"/>
</dbReference>
<accession>A0A1M4THE6</accession>
<dbReference type="PANTHER" id="PTHR42767">
    <property type="entry name" value="ENDO-BETA-1,6-GALACTANASE"/>
    <property type="match status" value="1"/>
</dbReference>
<feature type="domain" description="Endo-beta-1,6-galactanase-like" evidence="2">
    <location>
        <begin position="31"/>
        <end position="389"/>
    </location>
</feature>
<dbReference type="InterPro" id="IPR039743">
    <property type="entry name" value="6GAL/EXGAL"/>
</dbReference>
<feature type="signal peptide" evidence="1">
    <location>
        <begin position="1"/>
        <end position="25"/>
    </location>
</feature>
<reference evidence="4" key="1">
    <citation type="submission" date="2016-11" db="EMBL/GenBank/DDBJ databases">
        <authorList>
            <person name="Varghese N."/>
            <person name="Submissions S."/>
        </authorList>
    </citation>
    <scope>NUCLEOTIDE SEQUENCE [LARGE SCALE GENOMIC DNA]</scope>
    <source>
        <strain evidence="4">DSM 16990</strain>
    </source>
</reference>
<gene>
    <name evidence="3" type="ORF">SAMN04488522_101193</name>
</gene>
<evidence type="ECO:0000313" key="3">
    <source>
        <dbReference type="EMBL" id="SHE43754.1"/>
    </source>
</evidence>
<dbReference type="STRING" id="288992.SAMN04488522_101193"/>
<dbReference type="EMBL" id="FQUQ01000001">
    <property type="protein sequence ID" value="SHE43754.1"/>
    <property type="molecule type" value="Genomic_DNA"/>
</dbReference>